<dbReference type="STRING" id="354355.SAMN05660816_06453"/>
<dbReference type="PROSITE" id="PS50110">
    <property type="entry name" value="RESPONSE_REGULATORY"/>
    <property type="match status" value="1"/>
</dbReference>
<dbReference type="GO" id="GO:0000160">
    <property type="term" value="P:phosphorelay signal transduction system"/>
    <property type="evidence" value="ECO:0007669"/>
    <property type="project" value="InterPro"/>
</dbReference>
<evidence type="ECO:0000259" key="2">
    <source>
        <dbReference type="PROSITE" id="PS50110"/>
    </source>
</evidence>
<dbReference type="AlphaFoldDB" id="A0A1V9EJG6"/>
<dbReference type="EMBL" id="LVXG01000024">
    <property type="protein sequence ID" value="OQP46280.1"/>
    <property type="molecule type" value="Genomic_DNA"/>
</dbReference>
<evidence type="ECO:0000313" key="4">
    <source>
        <dbReference type="Proteomes" id="UP000192610"/>
    </source>
</evidence>
<feature type="domain" description="Response regulatory" evidence="2">
    <location>
        <begin position="7"/>
        <end position="129"/>
    </location>
</feature>
<protein>
    <recommendedName>
        <fullName evidence="2">Response regulatory domain-containing protein</fullName>
    </recommendedName>
</protein>
<reference evidence="4" key="1">
    <citation type="submission" date="2016-04" db="EMBL/GenBank/DDBJ databases">
        <authorList>
            <person name="Chen L."/>
            <person name="Zhuang W."/>
            <person name="Wang G."/>
        </authorList>
    </citation>
    <scope>NUCLEOTIDE SEQUENCE [LARGE SCALE GENOMIC DNA]</scope>
    <source>
        <strain evidence="4">17621</strain>
    </source>
</reference>
<gene>
    <name evidence="3" type="ORF">A4H97_31465</name>
</gene>
<dbReference type="Gene3D" id="3.40.50.2300">
    <property type="match status" value="1"/>
</dbReference>
<dbReference type="InterPro" id="IPR001789">
    <property type="entry name" value="Sig_transdc_resp-reg_receiver"/>
</dbReference>
<evidence type="ECO:0000313" key="3">
    <source>
        <dbReference type="EMBL" id="OQP46280.1"/>
    </source>
</evidence>
<dbReference type="Proteomes" id="UP000192610">
    <property type="component" value="Unassembled WGS sequence"/>
</dbReference>
<feature type="modified residue" description="4-aspartylphosphate" evidence="1">
    <location>
        <position position="62"/>
    </location>
</feature>
<accession>A0A1V9EJG6</accession>
<organism evidence="3 4">
    <name type="scientific">Niastella yeongjuensis</name>
    <dbReference type="NCBI Taxonomy" id="354355"/>
    <lineage>
        <taxon>Bacteria</taxon>
        <taxon>Pseudomonadati</taxon>
        <taxon>Bacteroidota</taxon>
        <taxon>Chitinophagia</taxon>
        <taxon>Chitinophagales</taxon>
        <taxon>Chitinophagaceae</taxon>
        <taxon>Niastella</taxon>
    </lineage>
</organism>
<dbReference type="PANTHER" id="PTHR44520">
    <property type="entry name" value="RESPONSE REGULATOR RCP1-RELATED"/>
    <property type="match status" value="1"/>
</dbReference>
<proteinExistence type="predicted"/>
<dbReference type="OrthoDB" id="663690at2"/>
<sequence length="136" mass="15210">MGKNKVNIVMADDDVEDIELIEEAILNIEPAATLHKFHNGHSAIEYLHSAPDDDLPCLIILDYNMPELKGSEVLSFMKSKKRYDTIPKVVLSTSNAYMHQHECMNNGASAYIVKPDNMKELNGLAKKLLMYCNGTA</sequence>
<dbReference type="RefSeq" id="WP_081201961.1">
    <property type="nucleotide sequence ID" value="NZ_FOCZ01000020.1"/>
</dbReference>
<dbReference type="Pfam" id="PF00072">
    <property type="entry name" value="Response_reg"/>
    <property type="match status" value="1"/>
</dbReference>
<dbReference type="SMART" id="SM00448">
    <property type="entry name" value="REC"/>
    <property type="match status" value="1"/>
</dbReference>
<keyword evidence="1" id="KW-0597">Phosphoprotein</keyword>
<name>A0A1V9EJG6_9BACT</name>
<evidence type="ECO:0000256" key="1">
    <source>
        <dbReference type="PROSITE-ProRule" id="PRU00169"/>
    </source>
</evidence>
<dbReference type="InterPro" id="IPR011006">
    <property type="entry name" value="CheY-like_superfamily"/>
</dbReference>
<dbReference type="SUPFAM" id="SSF52172">
    <property type="entry name" value="CheY-like"/>
    <property type="match status" value="1"/>
</dbReference>
<dbReference type="InterPro" id="IPR052893">
    <property type="entry name" value="TCS_response_regulator"/>
</dbReference>
<keyword evidence="4" id="KW-1185">Reference proteome</keyword>
<comment type="caution">
    <text evidence="3">The sequence shown here is derived from an EMBL/GenBank/DDBJ whole genome shotgun (WGS) entry which is preliminary data.</text>
</comment>